<sequence>MSKTGAPRKALNLNALRAQQADARGEKYLHFDLTPEGSEEPLSFRVLRRTWWPVNFLISVDQLKGDVDILRALMGEEQFDLACEAGLDMTDMKAIFKEVMGRDGEDGEDETDGASLGESSGSSES</sequence>
<dbReference type="Proteomes" id="UP001344658">
    <property type="component" value="Unassembled WGS sequence"/>
</dbReference>
<accession>A0ABU7P5A3</accession>
<evidence type="ECO:0008006" key="4">
    <source>
        <dbReference type="Google" id="ProtNLM"/>
    </source>
</evidence>
<evidence type="ECO:0000313" key="2">
    <source>
        <dbReference type="EMBL" id="MEE4540993.1"/>
    </source>
</evidence>
<keyword evidence="3" id="KW-1185">Reference proteome</keyword>
<organism evidence="2 3">
    <name type="scientific">Actinacidiphila polyblastidii</name>
    <dbReference type="NCBI Taxonomy" id="3110430"/>
    <lineage>
        <taxon>Bacteria</taxon>
        <taxon>Bacillati</taxon>
        <taxon>Actinomycetota</taxon>
        <taxon>Actinomycetes</taxon>
        <taxon>Kitasatosporales</taxon>
        <taxon>Streptomycetaceae</taxon>
        <taxon>Actinacidiphila</taxon>
    </lineage>
</organism>
<reference evidence="2 3" key="1">
    <citation type="submission" date="2023-12" db="EMBL/GenBank/DDBJ databases">
        <title>Streptomyces sp. V4-01.</title>
        <authorList>
            <person name="Somphong A."/>
            <person name="Phongsopitanun W."/>
        </authorList>
    </citation>
    <scope>NUCLEOTIDE SEQUENCE [LARGE SCALE GENOMIC DNA]</scope>
    <source>
        <strain evidence="2 3">V4-01</strain>
    </source>
</reference>
<gene>
    <name evidence="2" type="ORF">V2S66_03295</name>
</gene>
<protein>
    <recommendedName>
        <fullName evidence="4">Tail assembly chaperone</fullName>
    </recommendedName>
</protein>
<evidence type="ECO:0000256" key="1">
    <source>
        <dbReference type="SAM" id="MobiDB-lite"/>
    </source>
</evidence>
<feature type="compositionally biased region" description="Low complexity" evidence="1">
    <location>
        <begin position="113"/>
        <end position="125"/>
    </location>
</feature>
<dbReference type="RefSeq" id="WP_330792887.1">
    <property type="nucleotide sequence ID" value="NZ_JAZEWV010000002.1"/>
</dbReference>
<evidence type="ECO:0000313" key="3">
    <source>
        <dbReference type="Proteomes" id="UP001344658"/>
    </source>
</evidence>
<comment type="caution">
    <text evidence="2">The sequence shown here is derived from an EMBL/GenBank/DDBJ whole genome shotgun (WGS) entry which is preliminary data.</text>
</comment>
<name>A0ABU7P5A3_9ACTN</name>
<dbReference type="EMBL" id="JAZEWV010000002">
    <property type="protein sequence ID" value="MEE4540993.1"/>
    <property type="molecule type" value="Genomic_DNA"/>
</dbReference>
<feature type="region of interest" description="Disordered" evidence="1">
    <location>
        <begin position="98"/>
        <end position="125"/>
    </location>
</feature>
<proteinExistence type="predicted"/>